<dbReference type="InterPro" id="IPR013785">
    <property type="entry name" value="Aldolase_TIM"/>
</dbReference>
<evidence type="ECO:0000313" key="16">
    <source>
        <dbReference type="EMBL" id="QFJ54051.1"/>
    </source>
</evidence>
<keyword evidence="5 12" id="KW-0963">Cytoplasm</keyword>
<dbReference type="EMBL" id="CP043028">
    <property type="protein sequence ID" value="QFJ54051.1"/>
    <property type="molecule type" value="Genomic_DNA"/>
</dbReference>
<dbReference type="GO" id="GO:0005829">
    <property type="term" value="C:cytosol"/>
    <property type="evidence" value="ECO:0007669"/>
    <property type="project" value="TreeGrafter"/>
</dbReference>
<feature type="binding site" evidence="12 15">
    <location>
        <position position="47"/>
    </location>
    <ligand>
        <name>pyruvate</name>
        <dbReference type="ChEBI" id="CHEBI:15361"/>
    </ligand>
</feature>
<evidence type="ECO:0000256" key="11">
    <source>
        <dbReference type="ARBA" id="ARBA00047836"/>
    </source>
</evidence>
<feature type="active site" description="Schiff-base intermediate with substrate" evidence="12 14">
    <location>
        <position position="164"/>
    </location>
</feature>
<dbReference type="InterPro" id="IPR005263">
    <property type="entry name" value="DapA"/>
</dbReference>
<dbReference type="SUPFAM" id="SSF51569">
    <property type="entry name" value="Aldolase"/>
    <property type="match status" value="1"/>
</dbReference>
<dbReference type="SMART" id="SM01130">
    <property type="entry name" value="DHDPS"/>
    <property type="match status" value="1"/>
</dbReference>
<dbReference type="GO" id="GO:0009089">
    <property type="term" value="P:lysine biosynthetic process via diaminopimelate"/>
    <property type="evidence" value="ECO:0007669"/>
    <property type="project" value="UniProtKB-UniRule"/>
</dbReference>
<evidence type="ECO:0000313" key="17">
    <source>
        <dbReference type="Proteomes" id="UP000327030"/>
    </source>
</evidence>
<comment type="subcellular location">
    <subcellularLocation>
        <location evidence="12">Cytoplasm</location>
    </subcellularLocation>
</comment>
<dbReference type="PANTHER" id="PTHR12128:SF66">
    <property type="entry name" value="4-HYDROXY-2-OXOGLUTARATE ALDOLASE, MITOCHONDRIAL"/>
    <property type="match status" value="1"/>
</dbReference>
<dbReference type="UniPathway" id="UPA00034">
    <property type="reaction ID" value="UER00017"/>
</dbReference>
<feature type="binding site" evidence="12 15">
    <location>
        <position position="206"/>
    </location>
    <ligand>
        <name>pyruvate</name>
        <dbReference type="ChEBI" id="CHEBI:15361"/>
    </ligand>
</feature>
<evidence type="ECO:0000256" key="6">
    <source>
        <dbReference type="ARBA" id="ARBA00022605"/>
    </source>
</evidence>
<comment type="caution">
    <text evidence="12">Was originally thought to be a dihydrodipicolinate synthase (DHDPS), catalyzing the condensation of (S)-aspartate-beta-semialdehyde [(S)-ASA] and pyruvate to dihydrodipicolinate (DHDP). However, it was shown in E.coli that the product of the enzymatic reaction is not dihydrodipicolinate but in fact (4S)-4-hydroxy-2,3,4,5-tetrahydro-(2S)-dipicolinic acid (HTPA), and that the consecutive dehydration reaction leading to DHDP is not spontaneous but catalyzed by DapB.</text>
</comment>
<proteinExistence type="inferred from homology"/>
<organism evidence="16 17">
    <name type="scientific">Pseudobutyrivibrio xylanivorans</name>
    <dbReference type="NCBI Taxonomy" id="185007"/>
    <lineage>
        <taxon>Bacteria</taxon>
        <taxon>Bacillati</taxon>
        <taxon>Bacillota</taxon>
        <taxon>Clostridia</taxon>
        <taxon>Lachnospirales</taxon>
        <taxon>Lachnospiraceae</taxon>
        <taxon>Pseudobutyrivibrio</taxon>
    </lineage>
</organism>
<evidence type="ECO:0000256" key="7">
    <source>
        <dbReference type="ARBA" id="ARBA00022915"/>
    </source>
</evidence>
<keyword evidence="6 12" id="KW-0028">Amino-acid biosynthesis</keyword>
<evidence type="ECO:0000256" key="12">
    <source>
        <dbReference type="HAMAP-Rule" id="MF_00418"/>
    </source>
</evidence>
<comment type="subunit">
    <text evidence="12">Homotetramer; dimer of dimers.</text>
</comment>
<reference evidence="17" key="1">
    <citation type="submission" date="2019-08" db="EMBL/GenBank/DDBJ databases">
        <title>Complete Genome Sequence of the Polysaccharide-Degrading Rumen Bacterium Pseudobutyrivibrio xylanivorans MA3014.</title>
        <authorList>
            <person name="Palevich N."/>
            <person name="Maclean P.H."/>
            <person name="Kelly W.J."/>
            <person name="Leahy S.C."/>
            <person name="Rakonjac J."/>
            <person name="Attwood G.T."/>
        </authorList>
    </citation>
    <scope>NUCLEOTIDE SEQUENCE [LARGE SCALE GENOMIC DNA]</scope>
    <source>
        <strain evidence="17">MA3014</strain>
    </source>
</reference>
<evidence type="ECO:0000256" key="15">
    <source>
        <dbReference type="PIRSR" id="PIRSR001365-2"/>
    </source>
</evidence>
<dbReference type="PRINTS" id="PR00146">
    <property type="entry name" value="DHPICSNTHASE"/>
</dbReference>
<keyword evidence="7 12" id="KW-0220">Diaminopimelate biosynthesis</keyword>
<evidence type="ECO:0000256" key="4">
    <source>
        <dbReference type="ARBA" id="ARBA00012086"/>
    </source>
</evidence>
<dbReference type="HAMAP" id="MF_00418">
    <property type="entry name" value="DapA"/>
    <property type="match status" value="1"/>
</dbReference>
<evidence type="ECO:0000256" key="3">
    <source>
        <dbReference type="ARBA" id="ARBA00007592"/>
    </source>
</evidence>
<sequence>MTLFRGAGVALITPFNEDETVNYDMLGTLIDRQIEGGTDAIIVCGTTGEPATMSEEEKLSVIEFTVKRVNHRIPVIAGSGGNSTRLVIDFSKKIQALGVDGLLIVTPFYNKATQDGLYQHYSTIAKEIDLPIIMYNVPSRTGCNILPETAMKLGLENKNIVGIKEACGDISQITKLASLCRGCLDIYSGNDDQIVPILSLGGIGVISVLSNVAPKGTHDMVMSYLEGNENKARKLQLDYLELVDALFCEVNPIPVKSTMNMLGFNVGSLRLPLTEMEDKHKVAMSQLLSRMPQEMLA</sequence>
<dbReference type="RefSeq" id="WP_151622547.1">
    <property type="nucleotide sequence ID" value="NZ_CP043028.1"/>
</dbReference>
<evidence type="ECO:0000256" key="10">
    <source>
        <dbReference type="ARBA" id="ARBA00023270"/>
    </source>
</evidence>
<protein>
    <recommendedName>
        <fullName evidence="4 12">4-hydroxy-tetrahydrodipicolinate synthase</fullName>
        <shortName evidence="12">HTPA synthase</shortName>
        <ecNumber evidence="4 12">4.3.3.7</ecNumber>
    </recommendedName>
</protein>
<feature type="active site" description="Proton donor/acceptor" evidence="12 14">
    <location>
        <position position="135"/>
    </location>
</feature>
<dbReference type="AlphaFoldDB" id="A0A5P6VT58"/>
<dbReference type="GO" id="GO:0019877">
    <property type="term" value="P:diaminopimelate biosynthetic process"/>
    <property type="evidence" value="ECO:0007669"/>
    <property type="project" value="UniProtKB-UniRule"/>
</dbReference>
<name>A0A5P6VT58_PSEXY</name>
<feature type="site" description="Part of a proton relay during catalysis" evidence="12">
    <location>
        <position position="46"/>
    </location>
</feature>
<comment type="pathway">
    <text evidence="2 12">Amino-acid biosynthesis; L-lysine biosynthesis via DAP pathway; (S)-tetrahydrodipicolinate from L-aspartate: step 3/4.</text>
</comment>
<dbReference type="Proteomes" id="UP000327030">
    <property type="component" value="Chromosome 1"/>
</dbReference>
<feature type="site" description="Part of a proton relay during catalysis" evidence="12">
    <location>
        <position position="109"/>
    </location>
</feature>
<comment type="catalytic activity">
    <reaction evidence="11 12">
        <text>L-aspartate 4-semialdehyde + pyruvate = (2S,4S)-4-hydroxy-2,3,4,5-tetrahydrodipicolinate + H2O + H(+)</text>
        <dbReference type="Rhea" id="RHEA:34171"/>
        <dbReference type="ChEBI" id="CHEBI:15361"/>
        <dbReference type="ChEBI" id="CHEBI:15377"/>
        <dbReference type="ChEBI" id="CHEBI:15378"/>
        <dbReference type="ChEBI" id="CHEBI:67139"/>
        <dbReference type="ChEBI" id="CHEBI:537519"/>
        <dbReference type="EC" id="4.3.3.7"/>
    </reaction>
</comment>
<dbReference type="OrthoDB" id="9782828at2"/>
<evidence type="ECO:0000256" key="5">
    <source>
        <dbReference type="ARBA" id="ARBA00022490"/>
    </source>
</evidence>
<dbReference type="PROSITE" id="PS00666">
    <property type="entry name" value="DHDPS_2"/>
    <property type="match status" value="1"/>
</dbReference>
<dbReference type="Gene3D" id="3.20.20.70">
    <property type="entry name" value="Aldolase class I"/>
    <property type="match status" value="1"/>
</dbReference>
<dbReference type="PIRSF" id="PIRSF001365">
    <property type="entry name" value="DHDPS"/>
    <property type="match status" value="1"/>
</dbReference>
<accession>A0A5P6VT58</accession>
<comment type="function">
    <text evidence="1 12">Catalyzes the condensation of (S)-aspartate-beta-semialdehyde [(S)-ASA] and pyruvate to 4-hydroxy-tetrahydrodipicolinate (HTPA).</text>
</comment>
<evidence type="ECO:0000256" key="2">
    <source>
        <dbReference type="ARBA" id="ARBA00005120"/>
    </source>
</evidence>
<keyword evidence="9 12" id="KW-0456">Lyase</keyword>
<dbReference type="PANTHER" id="PTHR12128">
    <property type="entry name" value="DIHYDRODIPICOLINATE SYNTHASE"/>
    <property type="match status" value="1"/>
</dbReference>
<evidence type="ECO:0000256" key="13">
    <source>
        <dbReference type="PIRNR" id="PIRNR001365"/>
    </source>
</evidence>
<dbReference type="NCBIfam" id="TIGR00674">
    <property type="entry name" value="dapA"/>
    <property type="match status" value="1"/>
</dbReference>
<dbReference type="Pfam" id="PF00701">
    <property type="entry name" value="DHDPS"/>
    <property type="match status" value="1"/>
</dbReference>
<evidence type="ECO:0000256" key="8">
    <source>
        <dbReference type="ARBA" id="ARBA00023154"/>
    </source>
</evidence>
<evidence type="ECO:0000256" key="9">
    <source>
        <dbReference type="ARBA" id="ARBA00023239"/>
    </source>
</evidence>
<dbReference type="GO" id="GO:0008840">
    <property type="term" value="F:4-hydroxy-tetrahydrodipicolinate synthase activity"/>
    <property type="evidence" value="ECO:0007669"/>
    <property type="project" value="UniProtKB-UniRule"/>
</dbReference>
<dbReference type="InterPro" id="IPR020625">
    <property type="entry name" value="Schiff_base-form_aldolases_AS"/>
</dbReference>
<keyword evidence="8 12" id="KW-0457">Lysine biosynthesis</keyword>
<keyword evidence="10 12" id="KW-0704">Schiff base</keyword>
<evidence type="ECO:0000256" key="14">
    <source>
        <dbReference type="PIRSR" id="PIRSR001365-1"/>
    </source>
</evidence>
<dbReference type="InterPro" id="IPR002220">
    <property type="entry name" value="DapA-like"/>
</dbReference>
<dbReference type="CDD" id="cd00950">
    <property type="entry name" value="DHDPS"/>
    <property type="match status" value="1"/>
</dbReference>
<evidence type="ECO:0000256" key="1">
    <source>
        <dbReference type="ARBA" id="ARBA00003294"/>
    </source>
</evidence>
<dbReference type="KEGG" id="pxv:FXF36_03785"/>
<comment type="similarity">
    <text evidence="3 12 13">Belongs to the DapA family.</text>
</comment>
<dbReference type="EC" id="4.3.3.7" evidence="4 12"/>
<gene>
    <name evidence="12" type="primary">dapA</name>
    <name evidence="16" type="ORF">FXF36_03785</name>
</gene>